<accession>A0A369B9A7</accession>
<organism evidence="1 2">
    <name type="scientific">Anaerobacterium chartisolvens</name>
    <dbReference type="NCBI Taxonomy" id="1297424"/>
    <lineage>
        <taxon>Bacteria</taxon>
        <taxon>Bacillati</taxon>
        <taxon>Bacillota</taxon>
        <taxon>Clostridia</taxon>
        <taxon>Eubacteriales</taxon>
        <taxon>Oscillospiraceae</taxon>
        <taxon>Anaerobacterium</taxon>
    </lineage>
</organism>
<dbReference type="RefSeq" id="WP_114297051.1">
    <property type="nucleotide sequence ID" value="NZ_QPJT01000006.1"/>
</dbReference>
<sequence length="90" mass="9937">MRGQRIRGQSIRGQGFGGHANCQGYGAGNPLPYCRHNPLLPSRRAMAMAGMGNTTINGINETEYLKSTAVWLNSQLEAVNKRISDLNYRE</sequence>
<dbReference type="Proteomes" id="UP000253034">
    <property type="component" value="Unassembled WGS sequence"/>
</dbReference>
<protein>
    <submittedName>
        <fullName evidence="1">Uncharacterized protein</fullName>
    </submittedName>
</protein>
<evidence type="ECO:0000313" key="1">
    <source>
        <dbReference type="EMBL" id="RCX17905.1"/>
    </source>
</evidence>
<dbReference type="EMBL" id="QPJT01000006">
    <property type="protein sequence ID" value="RCX17905.1"/>
    <property type="molecule type" value="Genomic_DNA"/>
</dbReference>
<reference evidence="1 2" key="1">
    <citation type="submission" date="2018-07" db="EMBL/GenBank/DDBJ databases">
        <title>Genomic Encyclopedia of Type Strains, Phase IV (KMG-IV): sequencing the most valuable type-strain genomes for metagenomic binning, comparative biology and taxonomic classification.</title>
        <authorList>
            <person name="Goeker M."/>
        </authorList>
    </citation>
    <scope>NUCLEOTIDE SEQUENCE [LARGE SCALE GENOMIC DNA]</scope>
    <source>
        <strain evidence="1 2">DSM 27016</strain>
    </source>
</reference>
<evidence type="ECO:0000313" key="2">
    <source>
        <dbReference type="Proteomes" id="UP000253034"/>
    </source>
</evidence>
<comment type="caution">
    <text evidence="1">The sequence shown here is derived from an EMBL/GenBank/DDBJ whole genome shotgun (WGS) entry which is preliminary data.</text>
</comment>
<name>A0A369B9A7_9FIRM</name>
<keyword evidence="2" id="KW-1185">Reference proteome</keyword>
<gene>
    <name evidence="1" type="ORF">DFR58_10673</name>
</gene>
<dbReference type="AlphaFoldDB" id="A0A369B9A7"/>
<proteinExistence type="predicted"/>